<accession>A0ACC7P617</accession>
<gene>
    <name evidence="1" type="ORF">ACI1P1_26500</name>
</gene>
<organism evidence="1 2">
    <name type="scientific">Paenibacillus mesotrionivorans</name>
    <dbReference type="NCBI Taxonomy" id="3160968"/>
    <lineage>
        <taxon>Bacteria</taxon>
        <taxon>Bacillati</taxon>
        <taxon>Bacillota</taxon>
        <taxon>Bacilli</taxon>
        <taxon>Bacillales</taxon>
        <taxon>Paenibacillaceae</taxon>
        <taxon>Paenibacillus</taxon>
    </lineage>
</organism>
<proteinExistence type="predicted"/>
<reference evidence="1" key="1">
    <citation type="submission" date="2024-12" db="EMBL/GenBank/DDBJ databases">
        <authorList>
            <person name="Wu N."/>
        </authorList>
    </citation>
    <scope>NUCLEOTIDE SEQUENCE</scope>
    <source>
        <strain evidence="1">P15</strain>
    </source>
</reference>
<evidence type="ECO:0000313" key="1">
    <source>
        <dbReference type="EMBL" id="MFM9331850.1"/>
    </source>
</evidence>
<comment type="caution">
    <text evidence="1">The sequence shown here is derived from an EMBL/GenBank/DDBJ whole genome shotgun (WGS) entry which is preliminary data.</text>
</comment>
<protein>
    <submittedName>
        <fullName evidence="1">Phosphatidylglycerophosphatase A</fullName>
        <ecNumber evidence="1">3.1.3.27</ecNumber>
    </submittedName>
</protein>
<dbReference type="EC" id="3.1.3.27" evidence="1"/>
<dbReference type="Proteomes" id="UP001631969">
    <property type="component" value="Unassembled WGS sequence"/>
</dbReference>
<name>A0ACC7P617_9BACL</name>
<keyword evidence="1" id="KW-0378">Hydrolase</keyword>
<dbReference type="EMBL" id="JBJURJ010000023">
    <property type="protein sequence ID" value="MFM9331850.1"/>
    <property type="molecule type" value="Genomic_DNA"/>
</dbReference>
<evidence type="ECO:0000313" key="2">
    <source>
        <dbReference type="Proteomes" id="UP001631969"/>
    </source>
</evidence>
<keyword evidence="2" id="KW-1185">Reference proteome</keyword>
<sequence>MEGRVHSRTVKEAAVQLLAERGVTLDSIAEIVYELQAPYHPHLSQETCLDSVKRVLEKRELLHAILVGVELDKLAERKALSEPLQSIVEKDEGLFGCDETLALGAVFAYGSIAVTTFGFLDKCKTGIIKKLDSKTGGQVHTFLDDLVASIASSAASRLAHRLRDVEEADAGSLVTLAEEHEEAP</sequence>